<name>A0A2K9LJ74_9GAMM</name>
<dbReference type="OrthoDB" id="5588650at2"/>
<keyword evidence="1" id="KW-1133">Transmembrane helix</keyword>
<dbReference type="Pfam" id="PF04247">
    <property type="entry name" value="SirB"/>
    <property type="match status" value="1"/>
</dbReference>
<sequence length="128" mass="14371">MYIAFKHSHMMFAVISGLFFLVRGCWMLMDSGMLQKKWVKILPHVNDSLLLLCAIVLCVMSQQYPFEQSWLTVKVVALVAYIVLGVVALKRGKTKMIRAVAFAAALVAFVFTMSVARTHNPMGFLSLL</sequence>
<dbReference type="PANTHER" id="PTHR39594:SF1">
    <property type="entry name" value="PROTEIN YCHQ"/>
    <property type="match status" value="1"/>
</dbReference>
<feature type="transmembrane region" description="Helical" evidence="1">
    <location>
        <begin position="41"/>
        <end position="64"/>
    </location>
</feature>
<proteinExistence type="predicted"/>
<organism evidence="2 3">
    <name type="scientific">Ketobacter alkanivorans</name>
    <dbReference type="NCBI Taxonomy" id="1917421"/>
    <lineage>
        <taxon>Bacteria</taxon>
        <taxon>Pseudomonadati</taxon>
        <taxon>Pseudomonadota</taxon>
        <taxon>Gammaproteobacteria</taxon>
        <taxon>Pseudomonadales</taxon>
        <taxon>Ketobacteraceae</taxon>
        <taxon>Ketobacter</taxon>
    </lineage>
</organism>
<dbReference type="Proteomes" id="UP000235116">
    <property type="component" value="Chromosome"/>
</dbReference>
<accession>A0A2K9LJ74</accession>
<feature type="transmembrane region" description="Helical" evidence="1">
    <location>
        <begin position="12"/>
        <end position="29"/>
    </location>
</feature>
<dbReference type="InterPro" id="IPR007360">
    <property type="entry name" value="SirB"/>
</dbReference>
<gene>
    <name evidence="2" type="ORF">Kalk_03600</name>
</gene>
<protein>
    <submittedName>
        <fullName evidence="2">Regulator SirB</fullName>
    </submittedName>
</protein>
<feature type="transmembrane region" description="Helical" evidence="1">
    <location>
        <begin position="96"/>
        <end position="116"/>
    </location>
</feature>
<dbReference type="PANTHER" id="PTHR39594">
    <property type="entry name" value="PROTEIN YCHQ"/>
    <property type="match status" value="1"/>
</dbReference>
<keyword evidence="1" id="KW-0472">Membrane</keyword>
<feature type="transmembrane region" description="Helical" evidence="1">
    <location>
        <begin position="70"/>
        <end position="89"/>
    </location>
</feature>
<keyword evidence="1" id="KW-0812">Transmembrane</keyword>
<evidence type="ECO:0000313" key="2">
    <source>
        <dbReference type="EMBL" id="AUM11555.1"/>
    </source>
</evidence>
<dbReference type="EMBL" id="CP022684">
    <property type="protein sequence ID" value="AUM11555.1"/>
    <property type="molecule type" value="Genomic_DNA"/>
</dbReference>
<dbReference type="PIRSF" id="PIRSF005610">
    <property type="entry name" value="SirB"/>
    <property type="match status" value="1"/>
</dbReference>
<dbReference type="AlphaFoldDB" id="A0A2K9LJ74"/>
<dbReference type="RefSeq" id="WP_101892895.1">
    <property type="nucleotide sequence ID" value="NZ_CP022684.1"/>
</dbReference>
<evidence type="ECO:0000313" key="3">
    <source>
        <dbReference type="Proteomes" id="UP000235116"/>
    </source>
</evidence>
<evidence type="ECO:0000256" key="1">
    <source>
        <dbReference type="SAM" id="Phobius"/>
    </source>
</evidence>
<dbReference type="KEGG" id="kak:Kalk_03600"/>
<keyword evidence="3" id="KW-1185">Reference proteome</keyword>
<dbReference type="GO" id="GO:0005886">
    <property type="term" value="C:plasma membrane"/>
    <property type="evidence" value="ECO:0007669"/>
    <property type="project" value="TreeGrafter"/>
</dbReference>
<reference evidence="3" key="1">
    <citation type="submission" date="2017-08" db="EMBL/GenBank/DDBJ databases">
        <title>Direct submision.</title>
        <authorList>
            <person name="Kim S.-J."/>
            <person name="Rhee S.-K."/>
        </authorList>
    </citation>
    <scope>NUCLEOTIDE SEQUENCE [LARGE SCALE GENOMIC DNA]</scope>
    <source>
        <strain evidence="3">GI5</strain>
    </source>
</reference>